<evidence type="ECO:0000313" key="5">
    <source>
        <dbReference type="EMBL" id="WQE03704.1"/>
    </source>
</evidence>
<dbReference type="Gene3D" id="1.10.10.60">
    <property type="entry name" value="Homeodomain-like"/>
    <property type="match status" value="1"/>
</dbReference>
<gene>
    <name evidence="5" type="ORF">U0021_08145</name>
</gene>
<dbReference type="InterPro" id="IPR050207">
    <property type="entry name" value="Trans_regulatory_Fis"/>
</dbReference>
<organism evidence="5 6">
    <name type="scientific">Moraxella canis</name>
    <dbReference type="NCBI Taxonomy" id="90239"/>
    <lineage>
        <taxon>Bacteria</taxon>
        <taxon>Pseudomonadati</taxon>
        <taxon>Pseudomonadota</taxon>
        <taxon>Gammaproteobacteria</taxon>
        <taxon>Moraxellales</taxon>
        <taxon>Moraxellaceae</taxon>
        <taxon>Moraxella</taxon>
    </lineage>
</organism>
<evidence type="ECO:0000256" key="1">
    <source>
        <dbReference type="ARBA" id="ARBA00008559"/>
    </source>
</evidence>
<dbReference type="RefSeq" id="WP_114800139.1">
    <property type="nucleotide sequence ID" value="NZ_CP139961.1"/>
</dbReference>
<comment type="similarity">
    <text evidence="1">Belongs to the transcriptional regulatory Fis family.</text>
</comment>
<evidence type="ECO:0000313" key="6">
    <source>
        <dbReference type="Proteomes" id="UP001324384"/>
    </source>
</evidence>
<name>A0ABZ0WXB1_9GAMM</name>
<evidence type="ECO:0000256" key="2">
    <source>
        <dbReference type="ARBA" id="ARBA00023125"/>
    </source>
</evidence>
<dbReference type="SUPFAM" id="SSF46689">
    <property type="entry name" value="Homeodomain-like"/>
    <property type="match status" value="1"/>
</dbReference>
<keyword evidence="2" id="KW-0238">DNA-binding</keyword>
<proteinExistence type="inferred from homology"/>
<dbReference type="EMBL" id="CP139961">
    <property type="protein sequence ID" value="WQE03704.1"/>
    <property type="molecule type" value="Genomic_DNA"/>
</dbReference>
<dbReference type="InterPro" id="IPR005412">
    <property type="entry name" value="Fis_DNA-bd"/>
</dbReference>
<accession>A0ABZ0WXB1</accession>
<reference evidence="5 6" key="1">
    <citation type="submission" date="2023-12" db="EMBL/GenBank/DDBJ databases">
        <title>Genome sequencing and assembly of bacterial species from a model synthetic community.</title>
        <authorList>
            <person name="Hogle S.L."/>
        </authorList>
    </citation>
    <scope>NUCLEOTIDE SEQUENCE [LARGE SCALE GENOMIC DNA]</scope>
    <source>
        <strain evidence="5 6">HAMBI_2792</strain>
    </source>
</reference>
<dbReference type="InterPro" id="IPR002197">
    <property type="entry name" value="HTH_Fis"/>
</dbReference>
<dbReference type="Pfam" id="PF02954">
    <property type="entry name" value="HTH_8"/>
    <property type="match status" value="1"/>
</dbReference>
<dbReference type="PIRSF" id="PIRSF002097">
    <property type="entry name" value="DNA-binding_Fis"/>
    <property type="match status" value="1"/>
</dbReference>
<dbReference type="PRINTS" id="PR01590">
    <property type="entry name" value="HTHFIS"/>
</dbReference>
<dbReference type="PANTHER" id="PTHR47918">
    <property type="entry name" value="DNA-BINDING PROTEIN FIS"/>
    <property type="match status" value="1"/>
</dbReference>
<dbReference type="Proteomes" id="UP001324384">
    <property type="component" value="Chromosome"/>
</dbReference>
<protein>
    <recommendedName>
        <fullName evidence="3">Putative Fis-like DNA-binding protein</fullName>
    </recommendedName>
</protein>
<evidence type="ECO:0000259" key="4">
    <source>
        <dbReference type="Pfam" id="PF02954"/>
    </source>
</evidence>
<keyword evidence="6" id="KW-1185">Reference proteome</keyword>
<dbReference type="InterPro" id="IPR009057">
    <property type="entry name" value="Homeodomain-like_sf"/>
</dbReference>
<evidence type="ECO:0000256" key="3">
    <source>
        <dbReference type="ARBA" id="ARBA00029540"/>
    </source>
</evidence>
<sequence length="85" mass="9658">MTDEHNDIDTIPLHVHVERAAERYFEALGDAEAHNLYDIFLAEFEKPLLIATLKHTRGNQSKTAQILGLNRGTLRTKLKAYGLLE</sequence>
<feature type="domain" description="DNA binding HTH" evidence="4">
    <location>
        <begin position="40"/>
        <end position="81"/>
    </location>
</feature>
<dbReference type="PANTHER" id="PTHR47918:SF1">
    <property type="entry name" value="DNA-BINDING PROTEIN FIS"/>
    <property type="match status" value="1"/>
</dbReference>